<organism evidence="13 14">
    <name type="scientific">Rhodovibrio salinarum</name>
    <dbReference type="NCBI Taxonomy" id="1087"/>
    <lineage>
        <taxon>Bacteria</taxon>
        <taxon>Pseudomonadati</taxon>
        <taxon>Pseudomonadota</taxon>
        <taxon>Alphaproteobacteria</taxon>
        <taxon>Rhodospirillales</taxon>
        <taxon>Rhodovibrionaceae</taxon>
        <taxon>Rhodovibrio</taxon>
    </lineage>
</organism>
<feature type="repeat" description="Lumazine-binding" evidence="11">
    <location>
        <begin position="1"/>
        <end position="100"/>
    </location>
</feature>
<evidence type="ECO:0000313" key="13">
    <source>
        <dbReference type="EMBL" id="MBK1697930.1"/>
    </source>
</evidence>
<evidence type="ECO:0000256" key="3">
    <source>
        <dbReference type="ARBA" id="ARBA00004887"/>
    </source>
</evidence>
<evidence type="ECO:0000259" key="12">
    <source>
        <dbReference type="PROSITE" id="PS51177"/>
    </source>
</evidence>
<evidence type="ECO:0000256" key="4">
    <source>
        <dbReference type="ARBA" id="ARBA00011233"/>
    </source>
</evidence>
<evidence type="ECO:0000256" key="2">
    <source>
        <dbReference type="ARBA" id="ARBA00002803"/>
    </source>
</evidence>
<comment type="caution">
    <text evidence="13">The sequence shown here is derived from an EMBL/GenBank/DDBJ whole genome shotgun (WGS) entry which is preliminary data.</text>
</comment>
<evidence type="ECO:0000256" key="10">
    <source>
        <dbReference type="NCBIfam" id="TIGR00187"/>
    </source>
</evidence>
<dbReference type="PROSITE" id="PS51177">
    <property type="entry name" value="LUMAZINE_BIND"/>
    <property type="match status" value="2"/>
</dbReference>
<evidence type="ECO:0000256" key="1">
    <source>
        <dbReference type="ARBA" id="ARBA00000968"/>
    </source>
</evidence>
<dbReference type="GO" id="GO:0004746">
    <property type="term" value="F:riboflavin synthase activity"/>
    <property type="evidence" value="ECO:0007669"/>
    <property type="project" value="UniProtKB-UniRule"/>
</dbReference>
<dbReference type="InterPro" id="IPR017938">
    <property type="entry name" value="Riboflavin_synthase-like_b-brl"/>
</dbReference>
<comment type="catalytic activity">
    <reaction evidence="1">
        <text>2 6,7-dimethyl-8-(1-D-ribityl)lumazine + H(+) = 5-amino-6-(D-ribitylamino)uracil + riboflavin</text>
        <dbReference type="Rhea" id="RHEA:20772"/>
        <dbReference type="ChEBI" id="CHEBI:15378"/>
        <dbReference type="ChEBI" id="CHEBI:15934"/>
        <dbReference type="ChEBI" id="CHEBI:57986"/>
        <dbReference type="ChEBI" id="CHEBI:58201"/>
        <dbReference type="EC" id="2.5.1.9"/>
    </reaction>
</comment>
<dbReference type="NCBIfam" id="NF009566">
    <property type="entry name" value="PRK13020.1"/>
    <property type="match status" value="1"/>
</dbReference>
<evidence type="ECO:0000256" key="6">
    <source>
        <dbReference type="ARBA" id="ARBA00013950"/>
    </source>
</evidence>
<dbReference type="GO" id="GO:0009231">
    <property type="term" value="P:riboflavin biosynthetic process"/>
    <property type="evidence" value="ECO:0007669"/>
    <property type="project" value="UniProtKB-KW"/>
</dbReference>
<dbReference type="Proteomes" id="UP000778970">
    <property type="component" value="Unassembled WGS sequence"/>
</dbReference>
<feature type="domain" description="Lumazine-binding" evidence="12">
    <location>
        <begin position="1"/>
        <end position="100"/>
    </location>
</feature>
<dbReference type="EC" id="2.5.1.9" evidence="5 10"/>
<dbReference type="AlphaFoldDB" id="A0A934V0W5"/>
<protein>
    <recommendedName>
        <fullName evidence="6 10">Riboflavin synthase</fullName>
        <ecNumber evidence="5 10">2.5.1.9</ecNumber>
    </recommendedName>
</protein>
<dbReference type="CDD" id="cd00402">
    <property type="entry name" value="Riboflavin_synthase_like"/>
    <property type="match status" value="1"/>
</dbReference>
<evidence type="ECO:0000256" key="5">
    <source>
        <dbReference type="ARBA" id="ARBA00012827"/>
    </source>
</evidence>
<gene>
    <name evidence="13" type="ORF">CKO21_11820</name>
</gene>
<dbReference type="NCBIfam" id="TIGR00187">
    <property type="entry name" value="ribE"/>
    <property type="match status" value="1"/>
</dbReference>
<evidence type="ECO:0000256" key="11">
    <source>
        <dbReference type="PROSITE-ProRule" id="PRU00524"/>
    </source>
</evidence>
<keyword evidence="8" id="KW-0808">Transferase</keyword>
<dbReference type="FunFam" id="2.40.30.20:FF:000004">
    <property type="entry name" value="Riboflavin synthase, alpha subunit"/>
    <property type="match status" value="1"/>
</dbReference>
<dbReference type="EMBL" id="NRRE01000026">
    <property type="protein sequence ID" value="MBK1697930.1"/>
    <property type="molecule type" value="Genomic_DNA"/>
</dbReference>
<comment type="pathway">
    <text evidence="3">Cofactor biosynthesis; riboflavin biosynthesis; riboflavin from 2-hydroxy-3-oxobutyl phosphate and 5-amino-6-(D-ribitylamino)uracil: step 2/2.</text>
</comment>
<comment type="function">
    <text evidence="2">Catalyzes the dismutation of two molecules of 6,7-dimethyl-8-ribityllumazine, resulting in the formation of riboflavin and 5-amino-6-(D-ribitylamino)uracil.</text>
</comment>
<dbReference type="InterPro" id="IPR023366">
    <property type="entry name" value="ATP_synth_asu-like_sf"/>
</dbReference>
<dbReference type="SUPFAM" id="SSF63380">
    <property type="entry name" value="Riboflavin synthase domain-like"/>
    <property type="match status" value="2"/>
</dbReference>
<evidence type="ECO:0000256" key="9">
    <source>
        <dbReference type="ARBA" id="ARBA00022737"/>
    </source>
</evidence>
<sequence length="205" mass="21851">MFTGIVTDVGRVRAVQSPPEGEAGDLRFVFDTAYDPATLALGASVCCAGVCLTVVETHAQGFAVDVSAETLSKTTLGDWDAGTPVNLERSLRMGDELGGHLVYGHVDALARVVDAYPEGDSWRYLFEVPQALAQYVAPKGSIALDGVSLTVNEVEGNRFGVNIIPHTRDVTTFGQREAGSLLNCEIDMLARYVARMLAAGGEDKE</sequence>
<dbReference type="PANTHER" id="PTHR21098:SF12">
    <property type="entry name" value="RIBOFLAVIN SYNTHASE"/>
    <property type="match status" value="1"/>
</dbReference>
<dbReference type="FunFam" id="2.40.30.20:FF:000003">
    <property type="entry name" value="Riboflavin synthase, alpha subunit"/>
    <property type="match status" value="1"/>
</dbReference>
<dbReference type="InterPro" id="IPR026017">
    <property type="entry name" value="Lumazine-bd_dom"/>
</dbReference>
<keyword evidence="9" id="KW-0677">Repeat</keyword>
<dbReference type="PIRSF" id="PIRSF000498">
    <property type="entry name" value="Riboflavin_syn_A"/>
    <property type="match status" value="1"/>
</dbReference>
<proteinExistence type="predicted"/>
<keyword evidence="7" id="KW-0686">Riboflavin biosynthesis</keyword>
<accession>A0A934V0W5</accession>
<evidence type="ECO:0000256" key="7">
    <source>
        <dbReference type="ARBA" id="ARBA00022619"/>
    </source>
</evidence>
<reference evidence="13" key="2">
    <citation type="journal article" date="2020" name="Microorganisms">
        <title>Osmotic Adaptation and Compatible Solute Biosynthesis of Phototrophic Bacteria as Revealed from Genome Analyses.</title>
        <authorList>
            <person name="Imhoff J.F."/>
            <person name="Rahn T."/>
            <person name="Kunzel S."/>
            <person name="Keller A."/>
            <person name="Neulinger S.C."/>
        </authorList>
    </citation>
    <scope>NUCLEOTIDE SEQUENCE</scope>
    <source>
        <strain evidence="13">DSM 9154</strain>
    </source>
</reference>
<dbReference type="NCBIfam" id="NF006767">
    <property type="entry name" value="PRK09289.1"/>
    <property type="match status" value="1"/>
</dbReference>
<evidence type="ECO:0000256" key="8">
    <source>
        <dbReference type="ARBA" id="ARBA00022679"/>
    </source>
</evidence>
<name>A0A934V0W5_9PROT</name>
<reference evidence="13" key="1">
    <citation type="submission" date="2017-08" db="EMBL/GenBank/DDBJ databases">
        <authorList>
            <person name="Imhoff J.F."/>
            <person name="Rahn T."/>
            <person name="Kuenzel S."/>
            <person name="Neulinger S.C."/>
        </authorList>
    </citation>
    <scope>NUCLEOTIDE SEQUENCE</scope>
    <source>
        <strain evidence="13">DSM 9154</strain>
    </source>
</reference>
<feature type="domain" description="Lumazine-binding" evidence="12">
    <location>
        <begin position="101"/>
        <end position="197"/>
    </location>
</feature>
<dbReference type="Gene3D" id="2.40.30.20">
    <property type="match status" value="2"/>
</dbReference>
<dbReference type="Pfam" id="PF00677">
    <property type="entry name" value="Lum_binding"/>
    <property type="match status" value="2"/>
</dbReference>
<evidence type="ECO:0000313" key="14">
    <source>
        <dbReference type="Proteomes" id="UP000778970"/>
    </source>
</evidence>
<feature type="repeat" description="Lumazine-binding" evidence="11">
    <location>
        <begin position="101"/>
        <end position="197"/>
    </location>
</feature>
<keyword evidence="14" id="KW-1185">Reference proteome</keyword>
<dbReference type="RefSeq" id="WP_027288895.1">
    <property type="nucleotide sequence ID" value="NZ_NRRE01000026.1"/>
</dbReference>
<dbReference type="InterPro" id="IPR001783">
    <property type="entry name" value="Lumazine-bd"/>
</dbReference>
<comment type="subunit">
    <text evidence="4">Homotrimer.</text>
</comment>
<dbReference type="PANTHER" id="PTHR21098">
    <property type="entry name" value="RIBOFLAVIN SYNTHASE ALPHA CHAIN"/>
    <property type="match status" value="1"/>
</dbReference>